<feature type="domain" description="Glycosyl transferase family 3" evidence="4">
    <location>
        <begin position="2"/>
        <end position="108"/>
    </location>
</feature>
<evidence type="ECO:0000313" key="6">
    <source>
        <dbReference type="Proteomes" id="UP000182227"/>
    </source>
</evidence>
<dbReference type="Gene3D" id="3.40.1030.10">
    <property type="entry name" value="Nucleoside phosphorylase/phosphoribosyltransferase catalytic domain"/>
    <property type="match status" value="1"/>
</dbReference>
<dbReference type="GO" id="GO:0004645">
    <property type="term" value="F:1,4-alpha-oligoglucan phosphorylase activity"/>
    <property type="evidence" value="ECO:0007669"/>
    <property type="project" value="InterPro"/>
</dbReference>
<evidence type="ECO:0000256" key="3">
    <source>
        <dbReference type="SAM" id="MobiDB-lite"/>
    </source>
</evidence>
<evidence type="ECO:0000256" key="1">
    <source>
        <dbReference type="ARBA" id="ARBA00022676"/>
    </source>
</evidence>
<protein>
    <submittedName>
        <fullName evidence="5">Thymidine phosphorylase</fullName>
    </submittedName>
</protein>
<dbReference type="GO" id="GO:0009032">
    <property type="term" value="F:thymidine phosphorylase activity"/>
    <property type="evidence" value="ECO:0007669"/>
    <property type="project" value="TreeGrafter"/>
</dbReference>
<dbReference type="PANTHER" id="PTHR10515">
    <property type="entry name" value="THYMIDINE PHOSPHORYLASE"/>
    <property type="match status" value="1"/>
</dbReference>
<name>A0A0U1D083_9MYCO</name>
<dbReference type="AlphaFoldDB" id="A0A0U1D083"/>
<keyword evidence="1" id="KW-0328">Glycosyltransferase</keyword>
<accession>A0A0U1D083</accession>
<proteinExistence type="predicted"/>
<dbReference type="GO" id="GO:0005829">
    <property type="term" value="C:cytosol"/>
    <property type="evidence" value="ECO:0007669"/>
    <property type="project" value="TreeGrafter"/>
</dbReference>
<dbReference type="EMBL" id="CTEF01000001">
    <property type="protein sequence ID" value="CQD05655.1"/>
    <property type="molecule type" value="Genomic_DNA"/>
</dbReference>
<gene>
    <name evidence="5" type="primary">deoA</name>
    <name evidence="5" type="ORF">BN970_01027</name>
</gene>
<keyword evidence="2" id="KW-0808">Transferase</keyword>
<dbReference type="InterPro" id="IPR035902">
    <property type="entry name" value="Nuc_phospho_transferase"/>
</dbReference>
<organism evidence="5 6">
    <name type="scientific">Mycolicibacterium conceptionense</name>
    <dbReference type="NCBI Taxonomy" id="451644"/>
    <lineage>
        <taxon>Bacteria</taxon>
        <taxon>Bacillati</taxon>
        <taxon>Actinomycetota</taxon>
        <taxon>Actinomycetes</taxon>
        <taxon>Mycobacteriales</taxon>
        <taxon>Mycobacteriaceae</taxon>
        <taxon>Mycolicibacterium</taxon>
    </lineage>
</organism>
<dbReference type="InterPro" id="IPR000053">
    <property type="entry name" value="Thymidine/pyrmidine_PPase"/>
</dbReference>
<feature type="region of interest" description="Disordered" evidence="3">
    <location>
        <begin position="141"/>
        <end position="160"/>
    </location>
</feature>
<reference evidence="5 6" key="1">
    <citation type="submission" date="2015-03" db="EMBL/GenBank/DDBJ databases">
        <authorList>
            <person name="Murphy D."/>
        </authorList>
    </citation>
    <scope>NUCLEOTIDE SEQUENCE [LARGE SCALE GENOMIC DNA]</scope>
    <source>
        <strain evidence="5 6">D16</strain>
    </source>
</reference>
<dbReference type="GO" id="GO:0006206">
    <property type="term" value="P:pyrimidine nucleobase metabolic process"/>
    <property type="evidence" value="ECO:0007669"/>
    <property type="project" value="InterPro"/>
</dbReference>
<evidence type="ECO:0000259" key="4">
    <source>
        <dbReference type="Pfam" id="PF00591"/>
    </source>
</evidence>
<evidence type="ECO:0000313" key="5">
    <source>
        <dbReference type="EMBL" id="CQD05655.1"/>
    </source>
</evidence>
<dbReference type="InterPro" id="IPR000312">
    <property type="entry name" value="Glycosyl_Trfase_fam3"/>
</dbReference>
<dbReference type="Proteomes" id="UP000182227">
    <property type="component" value="Unassembled WGS sequence"/>
</dbReference>
<dbReference type="PANTHER" id="PTHR10515:SF0">
    <property type="entry name" value="THYMIDINE PHOSPHORYLASE"/>
    <property type="match status" value="1"/>
</dbReference>
<dbReference type="SUPFAM" id="SSF52418">
    <property type="entry name" value="Nucleoside phosphorylase/phosphoribosyltransferase catalytic domain"/>
    <property type="match status" value="1"/>
</dbReference>
<sequence>MRDITSTVDSLPLIASSIMSKKLAEGARSLVLDVKVGRGAFMKIEAEARELAATMVGLGKDYGVPTRALLTDMNCPLGRAVGNSVEITESLEVLAGGGPSDVVALTLALACVSTASQVSPSPQGRRCSRCIPRPLTGCRRRWPNSTGPGPSVTRRLRSGH</sequence>
<evidence type="ECO:0000256" key="2">
    <source>
        <dbReference type="ARBA" id="ARBA00022679"/>
    </source>
</evidence>
<dbReference type="Pfam" id="PF00591">
    <property type="entry name" value="Glycos_transf_3"/>
    <property type="match status" value="1"/>
</dbReference>